<dbReference type="GeneID" id="95376117"/>
<dbReference type="RefSeq" id="WP_042227575.1">
    <property type="nucleotide sequence ID" value="NZ_CP026520.1"/>
</dbReference>
<reference evidence="1 4" key="2">
    <citation type="submission" date="2022-05" db="EMBL/GenBank/DDBJ databases">
        <title>Genome Sequencing of Bee-Associated Microbes.</title>
        <authorList>
            <person name="Dunlap C."/>
        </authorList>
    </citation>
    <scope>NUCLEOTIDE SEQUENCE [LARGE SCALE GENOMIC DNA]</scope>
    <source>
        <strain evidence="1 4">NRRL B-23120</strain>
    </source>
</reference>
<dbReference type="Gene3D" id="3.40.50.300">
    <property type="entry name" value="P-loop containing nucleotide triphosphate hydrolases"/>
    <property type="match status" value="1"/>
</dbReference>
<evidence type="ECO:0000313" key="4">
    <source>
        <dbReference type="Proteomes" id="UP001527202"/>
    </source>
</evidence>
<evidence type="ECO:0000313" key="2">
    <source>
        <dbReference type="EMBL" id="QAV18907.1"/>
    </source>
</evidence>
<evidence type="ECO:0000313" key="1">
    <source>
        <dbReference type="EMBL" id="MCY9599814.1"/>
    </source>
</evidence>
<accession>A0A410WXA3</accession>
<protein>
    <submittedName>
        <fullName evidence="2">Replication protein</fullName>
    </submittedName>
</protein>
<proteinExistence type="predicted"/>
<gene>
    <name evidence="1" type="ORF">M5X16_29115</name>
    <name evidence="2" type="ORF">PC41400_14970</name>
</gene>
<name>A0A410WXA3_9BACL</name>
<dbReference type="OrthoDB" id="2498434at2"/>
<evidence type="ECO:0000313" key="3">
    <source>
        <dbReference type="Proteomes" id="UP000288943"/>
    </source>
</evidence>
<sequence>MSTKHITEFIAPSEVHESLFVGYLWKTPTLYSKYKIHKIDKTTFTRPIWYFYYYVGKEMFESGLRSFEDTSVYSFLSSKPKEKGKADWLEVYNEFGAYSTIAELVEECNPEKGNEDYHLAEIQKYESLRKLQDEGFINVLNLELIHKLTSMSLSQLQTFYQTKFKSSFAQINAGEVVEYYLGDNLNETIEELKKGIQSGIPFFDSPRLNKKINGLKLGNLNYLVLPSGVGKSSILTEKAVLGIYESDEKAIVFANEEGIRRWRSRLLATVASRILKKPLARDIIERGTFTDEGEAILNEAREWIEKHRKENILFINLKKYRVQDVIGRIELYRARGYKHILFDTFKPDLSQQIERWLAFSNSAQDLYDCIKEEAYNCHCLATVQLKIGREYRFIDLDCIGKSLEIVEVAAVVMAGRLMFDDEYKEDGHKNRLYPYNWKKDDFSGEWIPIPYKLDPKKKYLILFLPKNREGSEDEQIVFEVNYDFNIWREVAYVKVPNNGR</sequence>
<dbReference type="Proteomes" id="UP000288943">
    <property type="component" value="Chromosome"/>
</dbReference>
<dbReference type="EMBL" id="JAMDMJ010000055">
    <property type="protein sequence ID" value="MCY9599814.1"/>
    <property type="molecule type" value="Genomic_DNA"/>
</dbReference>
<dbReference type="AlphaFoldDB" id="A0A410WXA3"/>
<dbReference type="EMBL" id="CP026520">
    <property type="protein sequence ID" value="QAV18907.1"/>
    <property type="molecule type" value="Genomic_DNA"/>
</dbReference>
<organism evidence="2 3">
    <name type="scientific">Paenibacillus chitinolyticus</name>
    <dbReference type="NCBI Taxonomy" id="79263"/>
    <lineage>
        <taxon>Bacteria</taxon>
        <taxon>Bacillati</taxon>
        <taxon>Bacillota</taxon>
        <taxon>Bacilli</taxon>
        <taxon>Bacillales</taxon>
        <taxon>Paenibacillaceae</taxon>
        <taxon>Paenibacillus</taxon>
    </lineage>
</organism>
<dbReference type="InterPro" id="IPR027417">
    <property type="entry name" value="P-loop_NTPase"/>
</dbReference>
<dbReference type="Proteomes" id="UP001527202">
    <property type="component" value="Unassembled WGS sequence"/>
</dbReference>
<keyword evidence="4" id="KW-1185">Reference proteome</keyword>
<dbReference type="SUPFAM" id="SSF52540">
    <property type="entry name" value="P-loop containing nucleoside triphosphate hydrolases"/>
    <property type="match status" value="1"/>
</dbReference>
<dbReference type="KEGG" id="pchi:PC41400_14970"/>
<reference evidence="2 3" key="1">
    <citation type="submission" date="2018-01" db="EMBL/GenBank/DDBJ databases">
        <title>The whole genome sequencing and assembly of Paenibacillus chitinolyticus KCCM 41400 strain.</title>
        <authorList>
            <person name="Kim J.-Y."/>
            <person name="Park M.-K."/>
            <person name="Lee Y.-J."/>
            <person name="Yi H."/>
            <person name="Bahn Y.-S."/>
            <person name="Kim J.F."/>
            <person name="Lee D.-W."/>
        </authorList>
    </citation>
    <scope>NUCLEOTIDE SEQUENCE [LARGE SCALE GENOMIC DNA]</scope>
    <source>
        <strain evidence="2 3">KCCM 41400</strain>
    </source>
</reference>